<accession>A0A6J5R7D6</accession>
<sequence>MPTIEIYESPTAKRTVYFCVYCGFNMTALGYCVDCNEYKSAVTLDEYIEMNGHYPKLKAVK</sequence>
<organism evidence="2">
    <name type="scientific">uncultured Caudovirales phage</name>
    <dbReference type="NCBI Taxonomy" id="2100421"/>
    <lineage>
        <taxon>Viruses</taxon>
        <taxon>Duplodnaviria</taxon>
        <taxon>Heunggongvirae</taxon>
        <taxon>Uroviricota</taxon>
        <taxon>Caudoviricetes</taxon>
        <taxon>Peduoviridae</taxon>
        <taxon>Maltschvirus</taxon>
        <taxon>Maltschvirus maltsch</taxon>
    </lineage>
</organism>
<protein>
    <submittedName>
        <fullName evidence="2">Uncharacterized protein</fullName>
    </submittedName>
</protein>
<proteinExistence type="predicted"/>
<gene>
    <name evidence="2" type="ORF">UFOVP1201_6</name>
    <name evidence="1" type="ORF">UFOVP788_26</name>
</gene>
<reference evidence="2" key="1">
    <citation type="submission" date="2020-05" db="EMBL/GenBank/DDBJ databases">
        <authorList>
            <person name="Chiriac C."/>
            <person name="Salcher M."/>
            <person name="Ghai R."/>
            <person name="Kavagutti S V."/>
        </authorList>
    </citation>
    <scope>NUCLEOTIDE SEQUENCE</scope>
</reference>
<evidence type="ECO:0000313" key="1">
    <source>
        <dbReference type="EMBL" id="CAB4161723.1"/>
    </source>
</evidence>
<dbReference type="EMBL" id="LR797146">
    <property type="protein sequence ID" value="CAB4189558.1"/>
    <property type="molecule type" value="Genomic_DNA"/>
</dbReference>
<dbReference type="EMBL" id="LR796719">
    <property type="protein sequence ID" value="CAB4161723.1"/>
    <property type="molecule type" value="Genomic_DNA"/>
</dbReference>
<name>A0A6J5R7D6_9CAUD</name>
<evidence type="ECO:0000313" key="2">
    <source>
        <dbReference type="EMBL" id="CAB4189558.1"/>
    </source>
</evidence>